<protein>
    <submittedName>
        <fullName evidence="10">Diguanylate cyclase</fullName>
    </submittedName>
</protein>
<dbReference type="InterPro" id="IPR029787">
    <property type="entry name" value="Nucleotide_cyclase"/>
</dbReference>
<dbReference type="InterPro" id="IPR000160">
    <property type="entry name" value="GGDEF_dom"/>
</dbReference>
<evidence type="ECO:0000256" key="7">
    <source>
        <dbReference type="ARBA" id="ARBA00023012"/>
    </source>
</evidence>
<evidence type="ECO:0000256" key="5">
    <source>
        <dbReference type="ARBA" id="ARBA00022777"/>
    </source>
</evidence>
<comment type="subcellular location">
    <subcellularLocation>
        <location evidence="1">Membrane</location>
    </subcellularLocation>
</comment>
<keyword evidence="7" id="KW-0902">Two-component regulatory system</keyword>
<dbReference type="PROSITE" id="PS50887">
    <property type="entry name" value="GGDEF"/>
    <property type="match status" value="1"/>
</dbReference>
<keyword evidence="4" id="KW-0547">Nucleotide-binding</keyword>
<dbReference type="InterPro" id="IPR000014">
    <property type="entry name" value="PAS"/>
</dbReference>
<dbReference type="GO" id="GO:0005524">
    <property type="term" value="F:ATP binding"/>
    <property type="evidence" value="ECO:0007669"/>
    <property type="project" value="UniProtKB-KW"/>
</dbReference>
<evidence type="ECO:0000313" key="10">
    <source>
        <dbReference type="EMBL" id="QDE32441.1"/>
    </source>
</evidence>
<evidence type="ECO:0000259" key="9">
    <source>
        <dbReference type="PROSITE" id="PS50887"/>
    </source>
</evidence>
<organism evidence="10 11">
    <name type="scientific">Shewanella polaris</name>
    <dbReference type="NCBI Taxonomy" id="2588449"/>
    <lineage>
        <taxon>Bacteria</taxon>
        <taxon>Pseudomonadati</taxon>
        <taxon>Pseudomonadota</taxon>
        <taxon>Gammaproteobacteria</taxon>
        <taxon>Alteromonadales</taxon>
        <taxon>Shewanellaceae</taxon>
        <taxon>Shewanella</taxon>
    </lineage>
</organism>
<dbReference type="AlphaFoldDB" id="A0A4Y5YI05"/>
<keyword evidence="8" id="KW-1133">Transmembrane helix</keyword>
<feature type="transmembrane region" description="Helical" evidence="8">
    <location>
        <begin position="315"/>
        <end position="336"/>
    </location>
</feature>
<evidence type="ECO:0000313" key="11">
    <source>
        <dbReference type="Proteomes" id="UP000319809"/>
    </source>
</evidence>
<dbReference type="InterPro" id="IPR035965">
    <property type="entry name" value="PAS-like_dom_sf"/>
</dbReference>
<evidence type="ECO:0000256" key="2">
    <source>
        <dbReference type="ARBA" id="ARBA00022553"/>
    </source>
</evidence>
<dbReference type="Gene3D" id="3.30.70.270">
    <property type="match status" value="1"/>
</dbReference>
<dbReference type="Gene3D" id="3.30.450.20">
    <property type="entry name" value="PAS domain"/>
    <property type="match status" value="2"/>
</dbReference>
<dbReference type="EMBL" id="CP041036">
    <property type="protein sequence ID" value="QDE32441.1"/>
    <property type="molecule type" value="Genomic_DNA"/>
</dbReference>
<evidence type="ECO:0000256" key="3">
    <source>
        <dbReference type="ARBA" id="ARBA00022679"/>
    </source>
</evidence>
<keyword evidence="5" id="KW-0418">Kinase</keyword>
<dbReference type="InterPro" id="IPR043128">
    <property type="entry name" value="Rev_trsase/Diguanyl_cyclase"/>
</dbReference>
<accession>A0A4Y5YI05</accession>
<dbReference type="GO" id="GO:0000160">
    <property type="term" value="P:phosphorelay signal transduction system"/>
    <property type="evidence" value="ECO:0007669"/>
    <property type="project" value="UniProtKB-KW"/>
</dbReference>
<sequence length="752" mass="85234">MSKHKSVGSSNTLLISSQATHWSQQHILSLLSQLIILLIAVFIITSMVVNLGERRLQEDWADQRYSELQTVASLASDKVSFLQFRTQTIAKDELLRQYLLNPSEKLKLKTIKRWDSLTENIPELLDLALFNPQGELQFSTTGSFNNMQLPATLLGSSKNMGGSDIYTSPMAFTPINGILEPYFYQLSWIENPDQSINGYLVTYNSIVKLLETIKPAFFNQNSPLLLLDTQGFLYAGANQPTPLNSMPDTLGASLKQTNPELWRVMAMNNFGQFHSQDSTFVYLKVELTSQYETKREYFLLSYIRHDDIAARYAQWRMAIIIAGCLIALFASLLIILRHRFVLERRAKQNSVQLSNGLFNNELSCLIVNDSGRIQSVNAKASAALSLPIDALKDRSIQRVLHLDDDRFHQIKEALTLHNQWRGEINLETLNSSMLQTHIRNEKCPNSNEHYWLVTFEDITALIDSQRQAYLYHLMSNGAVASALTDANGAIIKYNHQFDLLMSLHGDSNISLTELLGEELDNQWQNITAQISLQGEWTAQIMPFNHSRFTHCLKTTLTGQLTFEGDIEFLICTFEETTPAISVQNSSNIIGHRSAIVLRLNELEDYFINLNELTKENSSLLVMDINPESIFSNMGNISQLEKCQKDIELQLLIKLPLNYQIAQWQLGKLVILMPETNANSAHKYAINIMQRLEEMNLGAGINIGIASYLQAQSLDQYLAHAEIALKRAKQSVDQNICQAFTRSIDNDNLHESD</sequence>
<evidence type="ECO:0000256" key="8">
    <source>
        <dbReference type="SAM" id="Phobius"/>
    </source>
</evidence>
<keyword evidence="11" id="KW-1185">Reference proteome</keyword>
<dbReference type="Proteomes" id="UP000319809">
    <property type="component" value="Chromosome"/>
</dbReference>
<evidence type="ECO:0000256" key="6">
    <source>
        <dbReference type="ARBA" id="ARBA00022840"/>
    </source>
</evidence>
<keyword evidence="8" id="KW-0472">Membrane</keyword>
<evidence type="ECO:0000256" key="1">
    <source>
        <dbReference type="ARBA" id="ARBA00004370"/>
    </source>
</evidence>
<keyword evidence="3" id="KW-0808">Transferase</keyword>
<dbReference type="KEGG" id="spol:FH971_16625"/>
<feature type="transmembrane region" description="Helical" evidence="8">
    <location>
        <begin position="27"/>
        <end position="49"/>
    </location>
</feature>
<dbReference type="InterPro" id="IPR029151">
    <property type="entry name" value="Sensor-like_sf"/>
</dbReference>
<feature type="domain" description="GGDEF" evidence="9">
    <location>
        <begin position="615"/>
        <end position="741"/>
    </location>
</feature>
<name>A0A4Y5YI05_9GAMM</name>
<proteinExistence type="predicted"/>
<keyword evidence="2" id="KW-0597">Phosphoprotein</keyword>
<evidence type="ECO:0000256" key="4">
    <source>
        <dbReference type="ARBA" id="ARBA00022741"/>
    </source>
</evidence>
<keyword evidence="8" id="KW-0812">Transmembrane</keyword>
<dbReference type="RefSeq" id="WP_140235075.1">
    <property type="nucleotide sequence ID" value="NZ_CP041036.1"/>
</dbReference>
<gene>
    <name evidence="10" type="ORF">FH971_16625</name>
</gene>
<dbReference type="SUPFAM" id="SSF55073">
    <property type="entry name" value="Nucleotide cyclase"/>
    <property type="match status" value="1"/>
</dbReference>
<reference evidence="10 11" key="1">
    <citation type="submission" date="2019-06" db="EMBL/GenBank/DDBJ databases">
        <title>The genome of Shewanella sp. SM1901.</title>
        <authorList>
            <person name="Cha Q."/>
        </authorList>
    </citation>
    <scope>NUCLEOTIDE SEQUENCE [LARGE SCALE GENOMIC DNA]</scope>
    <source>
        <strain evidence="10 11">SM1901</strain>
    </source>
</reference>
<keyword evidence="6" id="KW-0067">ATP-binding</keyword>
<dbReference type="GO" id="GO:0016301">
    <property type="term" value="F:kinase activity"/>
    <property type="evidence" value="ECO:0007669"/>
    <property type="project" value="UniProtKB-KW"/>
</dbReference>
<dbReference type="GO" id="GO:0016020">
    <property type="term" value="C:membrane"/>
    <property type="evidence" value="ECO:0007669"/>
    <property type="project" value="UniProtKB-SubCell"/>
</dbReference>
<dbReference type="Pfam" id="PF13426">
    <property type="entry name" value="PAS_9"/>
    <property type="match status" value="1"/>
</dbReference>
<dbReference type="SUPFAM" id="SSF55785">
    <property type="entry name" value="PYP-like sensor domain (PAS domain)"/>
    <property type="match status" value="1"/>
</dbReference>
<dbReference type="SUPFAM" id="SSF103190">
    <property type="entry name" value="Sensory domain-like"/>
    <property type="match status" value="2"/>
</dbReference>